<protein>
    <submittedName>
        <fullName evidence="4">NUDIX hydrolase</fullName>
    </submittedName>
</protein>
<evidence type="ECO:0000313" key="5">
    <source>
        <dbReference type="Proteomes" id="UP000262195"/>
    </source>
</evidence>
<dbReference type="Proteomes" id="UP000262195">
    <property type="component" value="Unassembled WGS sequence"/>
</dbReference>
<proteinExistence type="predicted"/>
<dbReference type="GO" id="GO:0005829">
    <property type="term" value="C:cytosol"/>
    <property type="evidence" value="ECO:0007669"/>
    <property type="project" value="TreeGrafter"/>
</dbReference>
<dbReference type="PANTHER" id="PTHR11839">
    <property type="entry name" value="UDP/ADP-SUGAR PYROPHOSPHATASE"/>
    <property type="match status" value="1"/>
</dbReference>
<comment type="cofactor">
    <cofactor evidence="1">
        <name>Mg(2+)</name>
        <dbReference type="ChEBI" id="CHEBI:18420"/>
    </cofactor>
</comment>
<dbReference type="EMBL" id="DQHO01000016">
    <property type="protein sequence ID" value="HCS93585.1"/>
    <property type="molecule type" value="Genomic_DNA"/>
</dbReference>
<dbReference type="InterPro" id="IPR015797">
    <property type="entry name" value="NUDIX_hydrolase-like_dom_sf"/>
</dbReference>
<evidence type="ECO:0000259" key="3">
    <source>
        <dbReference type="PROSITE" id="PS51462"/>
    </source>
</evidence>
<gene>
    <name evidence="4" type="ORF">DIW15_02605</name>
</gene>
<evidence type="ECO:0000313" key="4">
    <source>
        <dbReference type="EMBL" id="HCS93585.1"/>
    </source>
</evidence>
<dbReference type="RefSeq" id="WP_022795431.1">
    <property type="nucleotide sequence ID" value="NZ_JBQEAI010000001.1"/>
</dbReference>
<comment type="caution">
    <text evidence="4">The sequence shown here is derived from an EMBL/GenBank/DDBJ whole genome shotgun (WGS) entry which is preliminary data.</text>
</comment>
<dbReference type="PROSITE" id="PS51462">
    <property type="entry name" value="NUDIX"/>
    <property type="match status" value="1"/>
</dbReference>
<feature type="domain" description="Nudix hydrolase" evidence="3">
    <location>
        <begin position="59"/>
        <end position="191"/>
    </location>
</feature>
<sequence length="204" mass="23625">MTKEEHVFYKNDLIASKTDDEKFYEKTLKREQIFKGKFLDVVIDTVTLPNGKESTRELVLHPGAGAVIAFNDQDQLLVVKQFRKPFDKCLIEIPAGKKDPEDASPLVTVKRELEEETHYIADRWKELRTTALTCGYSNELLTFYEASGLHLKEGSKAADEDEFLDVGWLTYDQLHQLMVDGVIIDNKTQFAYDYWTNKRLRVQK</sequence>
<dbReference type="InterPro" id="IPR000086">
    <property type="entry name" value="NUDIX_hydrolase_dom"/>
</dbReference>
<organism evidence="4 5">
    <name type="scientific">Bavariicoccus seileri</name>
    <dbReference type="NCBI Taxonomy" id="549685"/>
    <lineage>
        <taxon>Bacteria</taxon>
        <taxon>Bacillati</taxon>
        <taxon>Bacillota</taxon>
        <taxon>Bacilli</taxon>
        <taxon>Lactobacillales</taxon>
        <taxon>Enterococcaceae</taxon>
        <taxon>Bavariicoccus</taxon>
    </lineage>
</organism>
<dbReference type="PANTHER" id="PTHR11839:SF18">
    <property type="entry name" value="NUDIX HYDROLASE DOMAIN-CONTAINING PROTEIN"/>
    <property type="match status" value="1"/>
</dbReference>
<accession>A0A3D4S415</accession>
<dbReference type="SUPFAM" id="SSF55811">
    <property type="entry name" value="Nudix"/>
    <property type="match status" value="1"/>
</dbReference>
<dbReference type="GO" id="GO:0016787">
    <property type="term" value="F:hydrolase activity"/>
    <property type="evidence" value="ECO:0007669"/>
    <property type="project" value="UniProtKB-KW"/>
</dbReference>
<dbReference type="AlphaFoldDB" id="A0A3D4S415"/>
<dbReference type="Pfam" id="PF00293">
    <property type="entry name" value="NUDIX"/>
    <property type="match status" value="1"/>
</dbReference>
<dbReference type="Gene3D" id="3.90.79.10">
    <property type="entry name" value="Nucleoside Triphosphate Pyrophosphohydrolase"/>
    <property type="match status" value="1"/>
</dbReference>
<name>A0A3D4S415_9ENTE</name>
<evidence type="ECO:0000256" key="2">
    <source>
        <dbReference type="ARBA" id="ARBA00022801"/>
    </source>
</evidence>
<dbReference type="GO" id="GO:0019693">
    <property type="term" value="P:ribose phosphate metabolic process"/>
    <property type="evidence" value="ECO:0007669"/>
    <property type="project" value="TreeGrafter"/>
</dbReference>
<evidence type="ECO:0000256" key="1">
    <source>
        <dbReference type="ARBA" id="ARBA00001946"/>
    </source>
</evidence>
<reference evidence="4 5" key="1">
    <citation type="journal article" date="2018" name="Nat. Biotechnol.">
        <title>A standardized bacterial taxonomy based on genome phylogeny substantially revises the tree of life.</title>
        <authorList>
            <person name="Parks D.H."/>
            <person name="Chuvochina M."/>
            <person name="Waite D.W."/>
            <person name="Rinke C."/>
            <person name="Skarshewski A."/>
            <person name="Chaumeil P.A."/>
            <person name="Hugenholtz P."/>
        </authorList>
    </citation>
    <scope>NUCLEOTIDE SEQUENCE [LARGE SCALE GENOMIC DNA]</scope>
    <source>
        <strain evidence="4">UBA11306</strain>
    </source>
</reference>
<keyword evidence="2 4" id="KW-0378">Hydrolase</keyword>
<dbReference type="STRING" id="1121105.GCA_000421665_00133"/>
<dbReference type="GO" id="GO:0006753">
    <property type="term" value="P:nucleoside phosphate metabolic process"/>
    <property type="evidence" value="ECO:0007669"/>
    <property type="project" value="TreeGrafter"/>
</dbReference>